<protein>
    <submittedName>
        <fullName evidence="1">Uncharacterized protein</fullName>
    </submittedName>
</protein>
<proteinExistence type="predicted"/>
<sequence length="100" mass="11899">MNTYMYTGWFSISDHSIPLGTSSNFREKKKQFPIHKKTITKIQTPIIGFSFYRIVLISKLECGTKKWNYYESYRILLLGILDHRTDPVPFKGLFRRNFKT</sequence>
<organism evidence="1">
    <name type="scientific">Cacopsylla melanoneura</name>
    <dbReference type="NCBI Taxonomy" id="428564"/>
    <lineage>
        <taxon>Eukaryota</taxon>
        <taxon>Metazoa</taxon>
        <taxon>Ecdysozoa</taxon>
        <taxon>Arthropoda</taxon>
        <taxon>Hexapoda</taxon>
        <taxon>Insecta</taxon>
        <taxon>Pterygota</taxon>
        <taxon>Neoptera</taxon>
        <taxon>Paraneoptera</taxon>
        <taxon>Hemiptera</taxon>
        <taxon>Sternorrhyncha</taxon>
        <taxon>Psylloidea</taxon>
        <taxon>Psyllidae</taxon>
        <taxon>Psyllinae</taxon>
        <taxon>Cacopsylla</taxon>
    </lineage>
</organism>
<dbReference type="AlphaFoldDB" id="A0A8D9AYM5"/>
<name>A0A8D9AYM5_9HEMI</name>
<evidence type="ECO:0000313" key="1">
    <source>
        <dbReference type="EMBL" id="CAG6773137.1"/>
    </source>
</evidence>
<reference evidence="1" key="1">
    <citation type="submission" date="2021-05" db="EMBL/GenBank/DDBJ databases">
        <authorList>
            <person name="Alioto T."/>
            <person name="Alioto T."/>
            <person name="Gomez Garrido J."/>
        </authorList>
    </citation>
    <scope>NUCLEOTIDE SEQUENCE</scope>
</reference>
<dbReference type="EMBL" id="HBUF01590290">
    <property type="protein sequence ID" value="CAG6773137.1"/>
    <property type="molecule type" value="Transcribed_RNA"/>
</dbReference>
<accession>A0A8D9AYM5</accession>